<dbReference type="InterPro" id="IPR036013">
    <property type="entry name" value="Band_7/SPFH_dom_sf"/>
</dbReference>
<organism evidence="3 4">
    <name type="scientific">Candidula unifasciata</name>
    <dbReference type="NCBI Taxonomy" id="100452"/>
    <lineage>
        <taxon>Eukaryota</taxon>
        <taxon>Metazoa</taxon>
        <taxon>Spiralia</taxon>
        <taxon>Lophotrochozoa</taxon>
        <taxon>Mollusca</taxon>
        <taxon>Gastropoda</taxon>
        <taxon>Heterobranchia</taxon>
        <taxon>Euthyneura</taxon>
        <taxon>Panpulmonata</taxon>
        <taxon>Eupulmonata</taxon>
        <taxon>Stylommatophora</taxon>
        <taxon>Helicina</taxon>
        <taxon>Helicoidea</taxon>
        <taxon>Geomitridae</taxon>
        <taxon>Candidula</taxon>
    </lineage>
</organism>
<gene>
    <name evidence="3" type="ORF">CUNI_LOCUS9536</name>
</gene>
<reference evidence="3" key="1">
    <citation type="submission" date="2021-04" db="EMBL/GenBank/DDBJ databases">
        <authorList>
            <consortium name="Molecular Ecology Group"/>
        </authorList>
    </citation>
    <scope>NUCLEOTIDE SEQUENCE</scope>
</reference>
<dbReference type="SUPFAM" id="SSF117892">
    <property type="entry name" value="Band 7/SPFH domain"/>
    <property type="match status" value="1"/>
</dbReference>
<comment type="caution">
    <text evidence="3">The sequence shown here is derived from an EMBL/GenBank/DDBJ whole genome shotgun (WGS) entry which is preliminary data.</text>
</comment>
<name>A0A8S3Z6Z7_9EUPU</name>
<dbReference type="EMBL" id="CAJHNH020001668">
    <property type="protein sequence ID" value="CAG5123978.1"/>
    <property type="molecule type" value="Genomic_DNA"/>
</dbReference>
<dbReference type="Proteomes" id="UP000678393">
    <property type="component" value="Unassembled WGS sequence"/>
</dbReference>
<keyword evidence="1" id="KW-0175">Coiled coil</keyword>
<feature type="coiled-coil region" evidence="1">
    <location>
        <begin position="323"/>
        <end position="352"/>
    </location>
</feature>
<dbReference type="Gene3D" id="3.30.479.30">
    <property type="entry name" value="Band 7 domain"/>
    <property type="match status" value="1"/>
</dbReference>
<dbReference type="OrthoDB" id="10266334at2759"/>
<protein>
    <recommendedName>
        <fullName evidence="2">Band 7 domain-containing protein</fullName>
    </recommendedName>
</protein>
<proteinExistence type="predicted"/>
<keyword evidence="4" id="KW-1185">Reference proteome</keyword>
<evidence type="ECO:0000256" key="1">
    <source>
        <dbReference type="SAM" id="Coils"/>
    </source>
</evidence>
<evidence type="ECO:0000259" key="2">
    <source>
        <dbReference type="Pfam" id="PF01145"/>
    </source>
</evidence>
<accession>A0A8S3Z6Z7</accession>
<dbReference type="AlphaFoldDB" id="A0A8S3Z6Z7"/>
<sequence length="391" mass="45227">MKFKTVREGQQAVVFNHYGQGKLIVGPERVFLFQERFIPLRTYTAGRYEYVKIHMNNGSVMHKPGPCQVFGNPLESSSCSVESAQCIDGNHLLVVYRRLKGGEAERRIIQGPAVFVPDAEDWCHEFKWHGTDPANKTRMIPGLNKFQQLPTIPGNFYYNVREVRTSDDTMLTVKVMLFYKMEDVLKMLSTTHDPVADLINALCADVISFVGPLTYEQFIEKTSHLSDLDTFPQLKERAARMGFKVEKVVFRGYHASDQLQEMQNVAIETRTQLRLQREIEDQEQKLSCFKLDKLQERSCLEQAMEIKRQAHRQKMSESQHKQKLEMEDLKLKQQLELSNLEAQVNLENKESEYQQKISHLSRLSGVKVDLTKYLTLEYDQPAQDEIIVTTA</sequence>
<feature type="domain" description="Band 7" evidence="2">
    <location>
        <begin position="90"/>
        <end position="283"/>
    </location>
</feature>
<evidence type="ECO:0000313" key="4">
    <source>
        <dbReference type="Proteomes" id="UP000678393"/>
    </source>
</evidence>
<evidence type="ECO:0000313" key="3">
    <source>
        <dbReference type="EMBL" id="CAG5123978.1"/>
    </source>
</evidence>
<dbReference type="InterPro" id="IPR001107">
    <property type="entry name" value="Band_7"/>
</dbReference>
<dbReference type="Pfam" id="PF01145">
    <property type="entry name" value="Band_7"/>
    <property type="match status" value="1"/>
</dbReference>